<dbReference type="PANTHER" id="PTHR32133:SF378">
    <property type="entry name" value="F-BOX DOMAIN CONTAINING PROTEIN, EXPRESSED"/>
    <property type="match status" value="1"/>
</dbReference>
<gene>
    <name evidence="1" type="ORF">BAE44_0003379</name>
</gene>
<sequence>LGGSPFICNKLIRDPPPPPPAAVLAPRASLVCTGWRRLLTDPYVLRRFRAAAHHWKPLGVFLSFSFISDPRGSIPPERFSVPVRCEGAAGDGGTWAFQSCCHGRVLLISRSRDCCGTPSQASTTTDFYRP</sequence>
<dbReference type="AlphaFoldDB" id="A0A1E5WDX5"/>
<comment type="caution">
    <text evidence="1">The sequence shown here is derived from an EMBL/GenBank/DDBJ whole genome shotgun (WGS) entry which is preliminary data.</text>
</comment>
<name>A0A1E5WDX5_9POAL</name>
<proteinExistence type="predicted"/>
<feature type="non-terminal residue" evidence="1">
    <location>
        <position position="1"/>
    </location>
</feature>
<dbReference type="OrthoDB" id="694388at2759"/>
<protein>
    <recommendedName>
        <fullName evidence="3">F-box domain-containing protein</fullName>
    </recommendedName>
</protein>
<organism evidence="1 2">
    <name type="scientific">Dichanthelium oligosanthes</name>
    <dbReference type="NCBI Taxonomy" id="888268"/>
    <lineage>
        <taxon>Eukaryota</taxon>
        <taxon>Viridiplantae</taxon>
        <taxon>Streptophyta</taxon>
        <taxon>Embryophyta</taxon>
        <taxon>Tracheophyta</taxon>
        <taxon>Spermatophyta</taxon>
        <taxon>Magnoliopsida</taxon>
        <taxon>Liliopsida</taxon>
        <taxon>Poales</taxon>
        <taxon>Poaceae</taxon>
        <taxon>PACMAD clade</taxon>
        <taxon>Panicoideae</taxon>
        <taxon>Panicodae</taxon>
        <taxon>Paniceae</taxon>
        <taxon>Dichantheliinae</taxon>
        <taxon>Dichanthelium</taxon>
    </lineage>
</organism>
<dbReference type="SUPFAM" id="SSF81383">
    <property type="entry name" value="F-box domain"/>
    <property type="match status" value="1"/>
</dbReference>
<reference evidence="1 2" key="1">
    <citation type="submission" date="2016-09" db="EMBL/GenBank/DDBJ databases">
        <title>The draft genome of Dichanthelium oligosanthes: A C3 panicoid grass species.</title>
        <authorList>
            <person name="Studer A.J."/>
            <person name="Schnable J.C."/>
            <person name="Brutnell T.P."/>
        </authorList>
    </citation>
    <scope>NUCLEOTIDE SEQUENCE [LARGE SCALE GENOMIC DNA]</scope>
    <source>
        <strain evidence="2">cv. Kellogg 1175</strain>
        <tissue evidence="1">Leaf</tissue>
    </source>
</reference>
<dbReference type="InterPro" id="IPR036047">
    <property type="entry name" value="F-box-like_dom_sf"/>
</dbReference>
<evidence type="ECO:0000313" key="1">
    <source>
        <dbReference type="EMBL" id="OEL35602.1"/>
    </source>
</evidence>
<accession>A0A1E5WDX5</accession>
<evidence type="ECO:0000313" key="2">
    <source>
        <dbReference type="Proteomes" id="UP000095767"/>
    </source>
</evidence>
<keyword evidence="2" id="KW-1185">Reference proteome</keyword>
<dbReference type="Proteomes" id="UP000095767">
    <property type="component" value="Unassembled WGS sequence"/>
</dbReference>
<dbReference type="PANTHER" id="PTHR32133">
    <property type="entry name" value="OS07G0120400 PROTEIN"/>
    <property type="match status" value="1"/>
</dbReference>
<dbReference type="EMBL" id="LWDX02011637">
    <property type="protein sequence ID" value="OEL35602.1"/>
    <property type="molecule type" value="Genomic_DNA"/>
</dbReference>
<evidence type="ECO:0008006" key="3">
    <source>
        <dbReference type="Google" id="ProtNLM"/>
    </source>
</evidence>